<evidence type="ECO:0000256" key="9">
    <source>
        <dbReference type="ARBA" id="ARBA00022917"/>
    </source>
</evidence>
<evidence type="ECO:0000313" key="16">
    <source>
        <dbReference type="Proteomes" id="UP000322454"/>
    </source>
</evidence>
<dbReference type="GO" id="GO:0004829">
    <property type="term" value="F:threonine-tRNA ligase activity"/>
    <property type="evidence" value="ECO:0007669"/>
    <property type="project" value="UniProtKB-UniRule"/>
</dbReference>
<dbReference type="InterPro" id="IPR004154">
    <property type="entry name" value="Anticodon-bd"/>
</dbReference>
<dbReference type="EMBL" id="SHMQ01000006">
    <property type="protein sequence ID" value="RZV39748.1"/>
    <property type="molecule type" value="Genomic_DNA"/>
</dbReference>
<evidence type="ECO:0000256" key="11">
    <source>
        <dbReference type="ARBA" id="ARBA00049515"/>
    </source>
</evidence>
<dbReference type="GO" id="GO:0008270">
    <property type="term" value="F:zinc ion binding"/>
    <property type="evidence" value="ECO:0007669"/>
    <property type="project" value="InterPro"/>
</dbReference>
<evidence type="ECO:0000313" key="15">
    <source>
        <dbReference type="EMBL" id="RZV39748.1"/>
    </source>
</evidence>
<proteinExistence type="inferred from homology"/>
<keyword evidence="6" id="KW-0862">Zinc</keyword>
<keyword evidence="7" id="KW-0067">ATP-binding</keyword>
<keyword evidence="10" id="KW-0030">Aminoacyl-tRNA synthetase</keyword>
<dbReference type="PANTHER" id="PTHR11451">
    <property type="entry name" value="THREONINE-TRNA LIGASE"/>
    <property type="match status" value="1"/>
</dbReference>
<feature type="region of interest" description="Disordered" evidence="13">
    <location>
        <begin position="140"/>
        <end position="159"/>
    </location>
</feature>
<keyword evidence="4 15" id="KW-0436">Ligase</keyword>
<dbReference type="InterPro" id="IPR047246">
    <property type="entry name" value="ThrRS_anticodon"/>
</dbReference>
<dbReference type="Pfam" id="PF03129">
    <property type="entry name" value="HGTP_anticodon"/>
    <property type="match status" value="1"/>
</dbReference>
<dbReference type="InterPro" id="IPR015011">
    <property type="entry name" value="Threonyl-tRNA_syn_edit_dom_arc"/>
</dbReference>
<evidence type="ECO:0000256" key="4">
    <source>
        <dbReference type="ARBA" id="ARBA00022598"/>
    </source>
</evidence>
<dbReference type="PANTHER" id="PTHR11451:SF44">
    <property type="entry name" value="THREONINE--TRNA LIGASE, CHLOROPLASTIC_MITOCHONDRIAL 2"/>
    <property type="match status" value="1"/>
</dbReference>
<dbReference type="Pfam" id="PF08915">
    <property type="entry name" value="tRNA-Thr_ED"/>
    <property type="match status" value="1"/>
</dbReference>
<dbReference type="CDD" id="cd00860">
    <property type="entry name" value="ThrRS_anticodon"/>
    <property type="match status" value="1"/>
</dbReference>
<dbReference type="Gene3D" id="3.40.50.800">
    <property type="entry name" value="Anticodon-binding domain"/>
    <property type="match status" value="1"/>
</dbReference>
<dbReference type="InterPro" id="IPR036621">
    <property type="entry name" value="Anticodon-bd_dom_sf"/>
</dbReference>
<name>A0A520XEZ4_9DELT</name>
<organism evidence="15 16">
    <name type="scientific">Candidatus Acidulodesulfobacterium acidiphilum</name>
    <dbReference type="NCBI Taxonomy" id="2597224"/>
    <lineage>
        <taxon>Bacteria</taxon>
        <taxon>Deltaproteobacteria</taxon>
        <taxon>Candidatus Acidulodesulfobacterales</taxon>
        <taxon>Candidatus Acidulodesulfobacterium</taxon>
    </lineage>
</organism>
<dbReference type="GO" id="GO:0005737">
    <property type="term" value="C:cytoplasm"/>
    <property type="evidence" value="ECO:0007669"/>
    <property type="project" value="UniProtKB-UniRule"/>
</dbReference>
<reference evidence="15 16" key="1">
    <citation type="submission" date="2019-01" db="EMBL/GenBank/DDBJ databases">
        <title>Insights into ecological role of a new deltaproteobacterial order Candidatus Sinidesulfobacterales (Sva0485) by metagenomics and metatranscriptomics.</title>
        <authorList>
            <person name="Tan S."/>
            <person name="Liu J."/>
            <person name="Fang Y."/>
            <person name="Hedlund B."/>
            <person name="Lian Z.-H."/>
            <person name="Huang L.-Y."/>
            <person name="Li J.-T."/>
            <person name="Huang L.-N."/>
            <person name="Li W.-J."/>
            <person name="Jiang H.-C."/>
            <person name="Dong H.-L."/>
            <person name="Shu W.-S."/>
        </authorList>
    </citation>
    <scope>NUCLEOTIDE SEQUENCE [LARGE SCALE GENOMIC DNA]</scope>
    <source>
        <strain evidence="15">AP4</strain>
    </source>
</reference>
<dbReference type="EC" id="6.1.1.3" evidence="2 12"/>
<dbReference type="InterPro" id="IPR045864">
    <property type="entry name" value="aa-tRNA-synth_II/BPL/LPL"/>
</dbReference>
<dbReference type="GO" id="GO:0005524">
    <property type="term" value="F:ATP binding"/>
    <property type="evidence" value="ECO:0007669"/>
    <property type="project" value="UniProtKB-KW"/>
</dbReference>
<dbReference type="SUPFAM" id="SSF55681">
    <property type="entry name" value="Class II aaRS and biotin synthetases"/>
    <property type="match status" value="1"/>
</dbReference>
<dbReference type="InterPro" id="IPR002320">
    <property type="entry name" value="Thr-tRNA-ligase_IIa"/>
</dbReference>
<evidence type="ECO:0000259" key="14">
    <source>
        <dbReference type="PROSITE" id="PS50862"/>
    </source>
</evidence>
<protein>
    <recommendedName>
        <fullName evidence="2 12">Threonine--tRNA ligase</fullName>
        <ecNumber evidence="2 12">6.1.1.3</ecNumber>
    </recommendedName>
</protein>
<gene>
    <name evidence="15" type="ORF">EVJ48_03430</name>
</gene>
<comment type="similarity">
    <text evidence="1">Belongs to the class-II aminoacyl-tRNA synthetase family.</text>
</comment>
<dbReference type="GO" id="GO:0003723">
    <property type="term" value="F:RNA binding"/>
    <property type="evidence" value="ECO:0007669"/>
    <property type="project" value="UniProtKB-KW"/>
</dbReference>
<sequence length="645" mass="73954">MQLLIIHADDFNYSLTGKTPVAEEIDKSAVKDTGNFFEEPLVVFCTVEKADAKNNEDIVKQAFTQIKDKADKLKPRIIIVYPYAHLSNSLADPRLAVSTLESLKNEIAAFYPVYRAPFGWYKSFKISCKGHPLSESSRHITELPAESSPNTQTKAYGTKKTREDVVKDVESEFFILNFDGKETKIDLKNASVLDDKSLKDFPSLRKVIAYEEFKIKEGETPPSVSAMRRLEIADHEENSDSGHLRFYPKGTLLFKLLSDWAEDIALNRLNCMEIETPLIYNWNKPEIKGQGESFHERHYSILVPDEKSETGGFAPSKEFVLRFAGDFGLFSMLKDTKMSYKHLPLRFYEISKSFRYEKSGELAGLRRLRGFTMPDIHSFCLNLEEGFNEYHALYRTYADLAEGTGIEYAVVFRIVKEYYEKYKDKIVELLKYSKKPALIEVLSKMKHYWALKHEFQGVDSVNGSCQLSTVQLDVEDAKRYGLNFTTETGEKAGCIICHSSVGAIERWMYLIIEEALKKDIPVFPLWLSPTQVRIIPVSEKFYDIAVKLKEEISGSGIRADIDDRDFSLGKKIMFAEEEWVPYIAVVGQKEAESGVLSIRNRYKERKNFNIDKADFIKEIKAETKGMPYRKLILPDMLSKRPIFVG</sequence>
<keyword evidence="8" id="KW-0694">RNA-binding</keyword>
<keyword evidence="5" id="KW-0547">Nucleotide-binding</keyword>
<evidence type="ECO:0000256" key="3">
    <source>
        <dbReference type="ARBA" id="ARBA00022490"/>
    </source>
</evidence>
<evidence type="ECO:0000256" key="6">
    <source>
        <dbReference type="ARBA" id="ARBA00022833"/>
    </source>
</evidence>
<comment type="catalytic activity">
    <reaction evidence="11">
        <text>tRNA(Thr) + L-threonine + ATP = L-threonyl-tRNA(Thr) + AMP + diphosphate + H(+)</text>
        <dbReference type="Rhea" id="RHEA:24624"/>
        <dbReference type="Rhea" id="RHEA-COMP:9670"/>
        <dbReference type="Rhea" id="RHEA-COMP:9704"/>
        <dbReference type="ChEBI" id="CHEBI:15378"/>
        <dbReference type="ChEBI" id="CHEBI:30616"/>
        <dbReference type="ChEBI" id="CHEBI:33019"/>
        <dbReference type="ChEBI" id="CHEBI:57926"/>
        <dbReference type="ChEBI" id="CHEBI:78442"/>
        <dbReference type="ChEBI" id="CHEBI:78534"/>
        <dbReference type="ChEBI" id="CHEBI:456215"/>
        <dbReference type="EC" id="6.1.1.3"/>
    </reaction>
</comment>
<evidence type="ECO:0000256" key="7">
    <source>
        <dbReference type="ARBA" id="ARBA00022840"/>
    </source>
</evidence>
<dbReference type="Proteomes" id="UP000322454">
    <property type="component" value="Unassembled WGS sequence"/>
</dbReference>
<accession>A0A520XEZ4</accession>
<dbReference type="GO" id="GO:0006435">
    <property type="term" value="P:threonyl-tRNA aminoacylation"/>
    <property type="evidence" value="ECO:0007669"/>
    <property type="project" value="UniProtKB-UniRule"/>
</dbReference>
<dbReference type="NCBIfam" id="NF003068">
    <property type="entry name" value="PRK03991.1"/>
    <property type="match status" value="1"/>
</dbReference>
<dbReference type="Pfam" id="PF00587">
    <property type="entry name" value="tRNA-synt_2b"/>
    <property type="match status" value="1"/>
</dbReference>
<dbReference type="FunFam" id="3.40.50.800:FF:000001">
    <property type="entry name" value="Threonine--tRNA ligase"/>
    <property type="match status" value="1"/>
</dbReference>
<dbReference type="PRINTS" id="PR01047">
    <property type="entry name" value="TRNASYNTHTHR"/>
</dbReference>
<evidence type="ECO:0000256" key="10">
    <source>
        <dbReference type="ARBA" id="ARBA00023146"/>
    </source>
</evidence>
<keyword evidence="9" id="KW-0648">Protein biosynthesis</keyword>
<comment type="caution">
    <text evidence="15">The sequence shown here is derived from an EMBL/GenBank/DDBJ whole genome shotgun (WGS) entry which is preliminary data.</text>
</comment>
<evidence type="ECO:0000256" key="2">
    <source>
        <dbReference type="ARBA" id="ARBA00013163"/>
    </source>
</evidence>
<evidence type="ECO:0000256" key="1">
    <source>
        <dbReference type="ARBA" id="ARBA00008226"/>
    </source>
</evidence>
<evidence type="ECO:0000256" key="12">
    <source>
        <dbReference type="NCBIfam" id="TIGR00418"/>
    </source>
</evidence>
<evidence type="ECO:0000256" key="5">
    <source>
        <dbReference type="ARBA" id="ARBA00022741"/>
    </source>
</evidence>
<dbReference type="InterPro" id="IPR023509">
    <property type="entry name" value="DTD-like_sf"/>
</dbReference>
<dbReference type="Gene3D" id="3.50.80.10">
    <property type="entry name" value="D-tyrosyl-tRNA(Tyr) deacylase"/>
    <property type="match status" value="1"/>
</dbReference>
<dbReference type="PROSITE" id="PS50862">
    <property type="entry name" value="AA_TRNA_LIGASE_II"/>
    <property type="match status" value="1"/>
</dbReference>
<keyword evidence="3" id="KW-0963">Cytoplasm</keyword>
<dbReference type="SUPFAM" id="SSF52954">
    <property type="entry name" value="Class II aaRS ABD-related"/>
    <property type="match status" value="1"/>
</dbReference>
<feature type="domain" description="Aminoacyl-transfer RNA synthetases class-II family profile" evidence="14">
    <location>
        <begin position="272"/>
        <end position="521"/>
    </location>
</feature>
<dbReference type="AlphaFoldDB" id="A0A520XEZ4"/>
<dbReference type="Gene3D" id="3.30.930.10">
    <property type="entry name" value="Bira Bifunctional Protein, Domain 2"/>
    <property type="match status" value="1"/>
</dbReference>
<evidence type="ECO:0000256" key="13">
    <source>
        <dbReference type="SAM" id="MobiDB-lite"/>
    </source>
</evidence>
<dbReference type="InterPro" id="IPR006195">
    <property type="entry name" value="aa-tRNA-synth_II"/>
</dbReference>
<dbReference type="NCBIfam" id="TIGR00418">
    <property type="entry name" value="thrS"/>
    <property type="match status" value="1"/>
</dbReference>
<dbReference type="InterPro" id="IPR002314">
    <property type="entry name" value="aa-tRNA-synt_IIb"/>
</dbReference>
<evidence type="ECO:0000256" key="8">
    <source>
        <dbReference type="ARBA" id="ARBA00022884"/>
    </source>
</evidence>